<dbReference type="PIRSF" id="PIRSF001365">
    <property type="entry name" value="DHDPS"/>
    <property type="match status" value="1"/>
</dbReference>
<evidence type="ECO:0000256" key="8">
    <source>
        <dbReference type="ARBA" id="ARBA00023154"/>
    </source>
</evidence>
<dbReference type="GO" id="GO:0008840">
    <property type="term" value="F:4-hydroxy-tetrahydrodipicolinate synthase activity"/>
    <property type="evidence" value="ECO:0007669"/>
    <property type="project" value="UniProtKB-UniRule"/>
</dbReference>
<dbReference type="OrthoDB" id="9782828at2"/>
<dbReference type="Proteomes" id="UP000242662">
    <property type="component" value="Unassembled WGS sequence"/>
</dbReference>
<keyword evidence="10 12" id="KW-0704">Schiff base</keyword>
<protein>
    <recommendedName>
        <fullName evidence="4 12">4-hydroxy-tetrahydrodipicolinate synthase</fullName>
        <shortName evidence="12">HTPA synthase</shortName>
        <ecNumber evidence="4 12">4.3.3.7</ecNumber>
    </recommendedName>
</protein>
<keyword evidence="7 12" id="KW-0220">Diaminopimelate biosynthesis</keyword>
<evidence type="ECO:0000256" key="10">
    <source>
        <dbReference type="ARBA" id="ARBA00023270"/>
    </source>
</evidence>
<evidence type="ECO:0000256" key="1">
    <source>
        <dbReference type="ARBA" id="ARBA00003294"/>
    </source>
</evidence>
<dbReference type="InterPro" id="IPR005263">
    <property type="entry name" value="DapA"/>
</dbReference>
<comment type="similarity">
    <text evidence="3 12 13">Belongs to the DapA family.</text>
</comment>
<dbReference type="PANTHER" id="PTHR12128">
    <property type="entry name" value="DIHYDRODIPICOLINATE SYNTHASE"/>
    <property type="match status" value="1"/>
</dbReference>
<evidence type="ECO:0000256" key="11">
    <source>
        <dbReference type="ARBA" id="ARBA00047836"/>
    </source>
</evidence>
<comment type="subcellular location">
    <subcellularLocation>
        <location evidence="12">Cytoplasm</location>
    </subcellularLocation>
</comment>
<dbReference type="STRING" id="1464122.SAMN05421737_10355"/>
<evidence type="ECO:0000313" key="17">
    <source>
        <dbReference type="Proteomes" id="UP000242662"/>
    </source>
</evidence>
<comment type="caution">
    <text evidence="12">Was originally thought to be a dihydrodipicolinate synthase (DHDPS), catalyzing the condensation of (S)-aspartate-beta-semialdehyde [(S)-ASA] and pyruvate to dihydrodipicolinate (DHDP). However, it was shown in E.coli that the product of the enzymatic reaction is not dihydrodipicolinate but in fact (4S)-4-hydroxy-2,3,4,5-tetrahydro-(2S)-dipicolinic acid (HTPA), and that the consecutive dehydration reaction leading to DHDP is not spontaneous but catalyzed by DapB.</text>
</comment>
<feature type="active site" description="Proton donor/acceptor" evidence="12 14">
    <location>
        <position position="138"/>
    </location>
</feature>
<dbReference type="InterPro" id="IPR020625">
    <property type="entry name" value="Schiff_base-form_aldolases_AS"/>
</dbReference>
<dbReference type="PRINTS" id="PR00146">
    <property type="entry name" value="DHPICSNTHASE"/>
</dbReference>
<accession>A0A1G6HAL9</accession>
<dbReference type="UniPathway" id="UPA00034">
    <property type="reaction ID" value="UER00017"/>
</dbReference>
<evidence type="ECO:0000256" key="4">
    <source>
        <dbReference type="ARBA" id="ARBA00012086"/>
    </source>
</evidence>
<keyword evidence="8 12" id="KW-0457">Lysine biosynthesis</keyword>
<keyword evidence="5 12" id="KW-0963">Cytoplasm</keyword>
<dbReference type="InterPro" id="IPR002220">
    <property type="entry name" value="DapA-like"/>
</dbReference>
<evidence type="ECO:0000256" key="6">
    <source>
        <dbReference type="ARBA" id="ARBA00022605"/>
    </source>
</evidence>
<keyword evidence="17" id="KW-1185">Reference proteome</keyword>
<comment type="pathway">
    <text evidence="2 12">Amino-acid biosynthesis; L-lysine biosynthesis via DAP pathway; (S)-tetrahydrodipicolinate from L-aspartate: step 3/4.</text>
</comment>
<dbReference type="EMBL" id="FMYM01000003">
    <property type="protein sequence ID" value="SDB90476.1"/>
    <property type="molecule type" value="Genomic_DNA"/>
</dbReference>
<dbReference type="HAMAP" id="MF_00418">
    <property type="entry name" value="DapA"/>
    <property type="match status" value="1"/>
</dbReference>
<dbReference type="EC" id="4.3.3.7" evidence="4 12"/>
<dbReference type="PANTHER" id="PTHR12128:SF66">
    <property type="entry name" value="4-HYDROXY-2-OXOGLUTARATE ALDOLASE, MITOCHONDRIAL"/>
    <property type="match status" value="1"/>
</dbReference>
<reference evidence="17" key="1">
    <citation type="submission" date="2016-09" db="EMBL/GenBank/DDBJ databases">
        <authorList>
            <person name="Varghese N."/>
            <person name="Submissions S."/>
        </authorList>
    </citation>
    <scope>NUCLEOTIDE SEQUENCE [LARGE SCALE GENOMIC DNA]</scope>
    <source>
        <strain evidence="17">25nlg</strain>
    </source>
</reference>
<organism evidence="16 17">
    <name type="scientific">Shouchella lonarensis</name>
    <dbReference type="NCBI Taxonomy" id="1464122"/>
    <lineage>
        <taxon>Bacteria</taxon>
        <taxon>Bacillati</taxon>
        <taxon>Bacillota</taxon>
        <taxon>Bacilli</taxon>
        <taxon>Bacillales</taxon>
        <taxon>Bacillaceae</taxon>
        <taxon>Shouchella</taxon>
    </lineage>
</organism>
<feature type="active site" description="Schiff-base intermediate with substrate" evidence="12 14">
    <location>
        <position position="166"/>
    </location>
</feature>
<dbReference type="Pfam" id="PF00701">
    <property type="entry name" value="DHDPS"/>
    <property type="match status" value="1"/>
</dbReference>
<comment type="catalytic activity">
    <reaction evidence="11 12">
        <text>L-aspartate 4-semialdehyde + pyruvate = (2S,4S)-4-hydroxy-2,3,4,5-tetrahydrodipicolinate + H2O + H(+)</text>
        <dbReference type="Rhea" id="RHEA:34171"/>
        <dbReference type="ChEBI" id="CHEBI:15361"/>
        <dbReference type="ChEBI" id="CHEBI:15377"/>
        <dbReference type="ChEBI" id="CHEBI:15378"/>
        <dbReference type="ChEBI" id="CHEBI:67139"/>
        <dbReference type="ChEBI" id="CHEBI:537519"/>
        <dbReference type="EC" id="4.3.3.7"/>
    </reaction>
</comment>
<dbReference type="Gene3D" id="3.20.20.70">
    <property type="entry name" value="Aldolase class I"/>
    <property type="match status" value="1"/>
</dbReference>
<name>A0A1G6HAL9_9BACI</name>
<dbReference type="GO" id="GO:0005829">
    <property type="term" value="C:cytosol"/>
    <property type="evidence" value="ECO:0007669"/>
    <property type="project" value="TreeGrafter"/>
</dbReference>
<evidence type="ECO:0000256" key="2">
    <source>
        <dbReference type="ARBA" id="ARBA00005120"/>
    </source>
</evidence>
<gene>
    <name evidence="12" type="primary">dapA</name>
    <name evidence="16" type="ORF">SAMN05421737_10355</name>
</gene>
<dbReference type="RefSeq" id="WP_090774926.1">
    <property type="nucleotide sequence ID" value="NZ_FMYM01000003.1"/>
</dbReference>
<dbReference type="PROSITE" id="PS00666">
    <property type="entry name" value="DHDPS_2"/>
    <property type="match status" value="1"/>
</dbReference>
<dbReference type="AlphaFoldDB" id="A0A1G6HAL9"/>
<feature type="binding site" evidence="12 15">
    <location>
        <position position="208"/>
    </location>
    <ligand>
        <name>pyruvate</name>
        <dbReference type="ChEBI" id="CHEBI:15361"/>
    </ligand>
</feature>
<feature type="binding site" evidence="12 15">
    <location>
        <position position="50"/>
    </location>
    <ligand>
        <name>pyruvate</name>
        <dbReference type="ChEBI" id="CHEBI:15361"/>
    </ligand>
</feature>
<feature type="site" description="Part of a proton relay during catalysis" evidence="12">
    <location>
        <position position="49"/>
    </location>
</feature>
<feature type="site" description="Part of a proton relay during catalysis" evidence="12">
    <location>
        <position position="112"/>
    </location>
</feature>
<evidence type="ECO:0000256" key="14">
    <source>
        <dbReference type="PIRSR" id="PIRSR001365-1"/>
    </source>
</evidence>
<evidence type="ECO:0000256" key="5">
    <source>
        <dbReference type="ARBA" id="ARBA00022490"/>
    </source>
</evidence>
<sequence length="293" mass="30681">MKPTGMFGPVWTAMVTPFQPSGEIDFTACGELIDHLLKTGTDVLVVGGTTGESPVLSNEEKLALFSFCVKHVGGKAPVIAGTGSNDTKGTIALTKAAEKTGVQGAMLVTPYYSKPSQAGLQAHFTAVAEATTLPIMLYNVPGRTGVNMVAETTIALSAVPNIVAVKEASGDLAQIESIIKQVPDTFAVYSGDDGLTLPVLELGGDGIVSVVSHVIGDEMQALVRAFHTGRDEEAQQLQDNIVPVVEALFAAPNPTCVKYALNKQGVHVGEVKLPLVPANEQEQALVNQVLAHR</sequence>
<evidence type="ECO:0000256" key="7">
    <source>
        <dbReference type="ARBA" id="ARBA00022915"/>
    </source>
</evidence>
<dbReference type="GO" id="GO:0009089">
    <property type="term" value="P:lysine biosynthetic process via diaminopimelate"/>
    <property type="evidence" value="ECO:0007669"/>
    <property type="project" value="UniProtKB-UniRule"/>
</dbReference>
<dbReference type="GO" id="GO:0019877">
    <property type="term" value="P:diaminopimelate biosynthetic process"/>
    <property type="evidence" value="ECO:0007669"/>
    <property type="project" value="UniProtKB-UniRule"/>
</dbReference>
<comment type="function">
    <text evidence="1 12">Catalyzes the condensation of (S)-aspartate-beta-semialdehyde [(S)-ASA] and pyruvate to 4-hydroxy-tetrahydrodipicolinate (HTPA).</text>
</comment>
<evidence type="ECO:0000256" key="15">
    <source>
        <dbReference type="PIRSR" id="PIRSR001365-2"/>
    </source>
</evidence>
<evidence type="ECO:0000256" key="13">
    <source>
        <dbReference type="PIRNR" id="PIRNR001365"/>
    </source>
</evidence>
<evidence type="ECO:0000256" key="9">
    <source>
        <dbReference type="ARBA" id="ARBA00023239"/>
    </source>
</evidence>
<dbReference type="SUPFAM" id="SSF51569">
    <property type="entry name" value="Aldolase"/>
    <property type="match status" value="1"/>
</dbReference>
<evidence type="ECO:0000256" key="12">
    <source>
        <dbReference type="HAMAP-Rule" id="MF_00418"/>
    </source>
</evidence>
<proteinExistence type="inferred from homology"/>
<dbReference type="NCBIfam" id="TIGR00674">
    <property type="entry name" value="dapA"/>
    <property type="match status" value="1"/>
</dbReference>
<keyword evidence="6 12" id="KW-0028">Amino-acid biosynthesis</keyword>
<dbReference type="CDD" id="cd00950">
    <property type="entry name" value="DHDPS"/>
    <property type="match status" value="1"/>
</dbReference>
<evidence type="ECO:0000313" key="16">
    <source>
        <dbReference type="EMBL" id="SDB90476.1"/>
    </source>
</evidence>
<evidence type="ECO:0000256" key="3">
    <source>
        <dbReference type="ARBA" id="ARBA00007592"/>
    </source>
</evidence>
<dbReference type="InterPro" id="IPR013785">
    <property type="entry name" value="Aldolase_TIM"/>
</dbReference>
<comment type="subunit">
    <text evidence="12">Homotetramer; dimer of dimers.</text>
</comment>
<dbReference type="SMART" id="SM01130">
    <property type="entry name" value="DHDPS"/>
    <property type="match status" value="1"/>
</dbReference>
<keyword evidence="9 12" id="KW-0456">Lyase</keyword>